<dbReference type="GO" id="GO:0016491">
    <property type="term" value="F:oxidoreductase activity"/>
    <property type="evidence" value="ECO:0007669"/>
    <property type="project" value="TreeGrafter"/>
</dbReference>
<dbReference type="Proteomes" id="UP000463470">
    <property type="component" value="Unassembled WGS sequence"/>
</dbReference>
<dbReference type="InterPro" id="IPR004155">
    <property type="entry name" value="PBS_lyase_HEAT"/>
</dbReference>
<dbReference type="RefSeq" id="WP_161258823.1">
    <property type="nucleotide sequence ID" value="NZ_WXEY01000011.1"/>
</dbReference>
<proteinExistence type="predicted"/>
<dbReference type="PANTHER" id="PTHR12697">
    <property type="entry name" value="PBS LYASE HEAT-LIKE PROTEIN"/>
    <property type="match status" value="1"/>
</dbReference>
<dbReference type="InterPro" id="IPR011989">
    <property type="entry name" value="ARM-like"/>
</dbReference>
<accession>A0A845L174</accession>
<dbReference type="SUPFAM" id="SSF48371">
    <property type="entry name" value="ARM repeat"/>
    <property type="match status" value="2"/>
</dbReference>
<sequence length="650" mass="70519">MNKAKGLLESERESDRSEAVALLAGTASLSGVELLARQLEREPSAYVRRQIIRALGEMRNHRTAAVTAGLLSSADAAVRNAALEVMRNLGPVAVPALEERMQSPSRDLRKLAADALAAIPGERASRLLQKGLDDPDPNVAAASAEALGGRKEPDAAALLRMKLAEANNVWVAFSIIEALARLGDPTAMPTIDTYLASFRGGRRERMALAGIWAFAAGRLGDERCLPAAWDLRREGLLTPRELLILLGSLQDRGIEPGPAGAEMNDLIAQYLEDGGSREAVTAARLAARCCPALLYIHLPKLVAKFGQSESVREELLQALLQAGPSPERLSRLLENAEDRLAGLLLGAAEQAMVILPLEVLQELAGRADEVIVRQSVSLAWRCGIGAEPFLNAMARHREPEVAAVALSGLGLICGEGAQPVLLKALEHPSGRVRRQAADTLSILSPQGLQTELERLFDRCPETARPEVLEVMTALGSANLHSAYLRAAAAADRDVRSRVARASRLIRSEEVFLSVMESLANDPDQEVRRVAIASLASRSGDGVYRLLRYLYENDPCRNHRYHILTCPEIFRHPETFEWLTDNIEQVDPLLRLAAVRGMTRMGAKGKEYLEALLESLSGTGCGTVTGCDEEMAQAVSQELKRIGGRRDELDD</sequence>
<protein>
    <recommendedName>
        <fullName evidence="3">HEAT repeat domain-containing protein</fullName>
    </recommendedName>
</protein>
<keyword evidence="2" id="KW-1185">Reference proteome</keyword>
<gene>
    <name evidence="1" type="ORF">GTO91_11330</name>
</gene>
<dbReference type="Gene3D" id="1.25.10.10">
    <property type="entry name" value="Leucine-rich Repeat Variant"/>
    <property type="match status" value="3"/>
</dbReference>
<evidence type="ECO:0000313" key="2">
    <source>
        <dbReference type="Proteomes" id="UP000463470"/>
    </source>
</evidence>
<dbReference type="SMART" id="SM00567">
    <property type="entry name" value="EZ_HEAT"/>
    <property type="match status" value="7"/>
</dbReference>
<dbReference type="OrthoDB" id="2078380at2"/>
<name>A0A845L174_9FIRM</name>
<organism evidence="1 2">
    <name type="scientific">Heliomicrobium undosum</name>
    <dbReference type="NCBI Taxonomy" id="121734"/>
    <lineage>
        <taxon>Bacteria</taxon>
        <taxon>Bacillati</taxon>
        <taxon>Bacillota</taxon>
        <taxon>Clostridia</taxon>
        <taxon>Eubacteriales</taxon>
        <taxon>Heliobacteriaceae</taxon>
        <taxon>Heliomicrobium</taxon>
    </lineage>
</organism>
<dbReference type="EMBL" id="WXEY01000011">
    <property type="protein sequence ID" value="MZP30302.1"/>
    <property type="molecule type" value="Genomic_DNA"/>
</dbReference>
<dbReference type="AlphaFoldDB" id="A0A845L174"/>
<dbReference type="InterPro" id="IPR016024">
    <property type="entry name" value="ARM-type_fold"/>
</dbReference>
<evidence type="ECO:0008006" key="3">
    <source>
        <dbReference type="Google" id="ProtNLM"/>
    </source>
</evidence>
<reference evidence="1 2" key="1">
    <citation type="submission" date="2020-01" db="EMBL/GenBank/DDBJ databases">
        <title>Whole-genome sequence of Heliobacterium undosum DSM 13378.</title>
        <authorList>
            <person name="Kyndt J.A."/>
            <person name="Meyer T.E."/>
        </authorList>
    </citation>
    <scope>NUCLEOTIDE SEQUENCE [LARGE SCALE GENOMIC DNA]</scope>
    <source>
        <strain evidence="1 2">DSM 13378</strain>
    </source>
</reference>
<evidence type="ECO:0000313" key="1">
    <source>
        <dbReference type="EMBL" id="MZP30302.1"/>
    </source>
</evidence>
<comment type="caution">
    <text evidence="1">The sequence shown here is derived from an EMBL/GenBank/DDBJ whole genome shotgun (WGS) entry which is preliminary data.</text>
</comment>
<dbReference type="Pfam" id="PF13646">
    <property type="entry name" value="HEAT_2"/>
    <property type="match status" value="3"/>
</dbReference>
<dbReference type="PANTHER" id="PTHR12697:SF5">
    <property type="entry name" value="DEOXYHYPUSINE HYDROXYLASE"/>
    <property type="match status" value="1"/>
</dbReference>